<dbReference type="PANTHER" id="PTHR10145:SF6">
    <property type="entry name" value="TRANSCRIPTION ELONGATION FACTOR SPT6"/>
    <property type="match status" value="1"/>
</dbReference>
<comment type="subcellular location">
    <subcellularLocation>
        <location evidence="2">Chromosome</location>
    </subcellularLocation>
    <subcellularLocation>
        <location evidence="1 10">Nucleus</location>
    </subcellularLocation>
</comment>
<dbReference type="InterPro" id="IPR035018">
    <property type="entry name" value="Spt6_SH2_C"/>
</dbReference>
<evidence type="ECO:0000256" key="3">
    <source>
        <dbReference type="ARBA" id="ARBA00009253"/>
    </source>
</evidence>
<keyword evidence="8 10" id="KW-0539">Nucleus</keyword>
<evidence type="ECO:0000256" key="11">
    <source>
        <dbReference type="SAM" id="MobiDB-lite"/>
    </source>
</evidence>
<dbReference type="FunFam" id="1.10.150.850:FF:000001">
    <property type="entry name" value="Transcription elongation factor spt6"/>
    <property type="match status" value="1"/>
</dbReference>
<dbReference type="InterPro" id="IPR032706">
    <property type="entry name" value="Spt6_HHH"/>
</dbReference>
<dbReference type="InterPro" id="IPR003029">
    <property type="entry name" value="S1_domain"/>
</dbReference>
<dbReference type="InterPro" id="IPR017072">
    <property type="entry name" value="TF_Spt6"/>
</dbReference>
<dbReference type="EMBL" id="JADNYJ010000005">
    <property type="protein sequence ID" value="KAF8910983.1"/>
    <property type="molecule type" value="Genomic_DNA"/>
</dbReference>
<dbReference type="Pfam" id="PF14632">
    <property type="entry name" value="SPT6_acidic"/>
    <property type="match status" value="1"/>
</dbReference>
<evidence type="ECO:0000313" key="13">
    <source>
        <dbReference type="EMBL" id="KAF8910983.1"/>
    </source>
</evidence>
<evidence type="ECO:0000313" key="14">
    <source>
        <dbReference type="Proteomes" id="UP000724874"/>
    </source>
</evidence>
<dbReference type="InterPro" id="IPR012337">
    <property type="entry name" value="RNaseH-like_sf"/>
</dbReference>
<keyword evidence="7 10" id="KW-0804">Transcription</keyword>
<protein>
    <recommendedName>
        <fullName evidence="4 10">Transcription elongation factor Spt6</fullName>
    </recommendedName>
</protein>
<dbReference type="SUPFAM" id="SSF53098">
    <property type="entry name" value="Ribonuclease H-like"/>
    <property type="match status" value="1"/>
</dbReference>
<dbReference type="InterPro" id="IPR035420">
    <property type="entry name" value="Spt6_SH2"/>
</dbReference>
<dbReference type="Proteomes" id="UP000724874">
    <property type="component" value="Unassembled WGS sequence"/>
</dbReference>
<feature type="domain" description="S1 motif" evidence="12">
    <location>
        <begin position="1103"/>
        <end position="1172"/>
    </location>
</feature>
<feature type="compositionally biased region" description="Acidic residues" evidence="11">
    <location>
        <begin position="120"/>
        <end position="132"/>
    </location>
</feature>
<evidence type="ECO:0000256" key="5">
    <source>
        <dbReference type="ARBA" id="ARBA00022454"/>
    </source>
</evidence>
<keyword evidence="5" id="KW-0158">Chromosome</keyword>
<accession>A0A9P5TTC1</accession>
<dbReference type="GO" id="GO:0042393">
    <property type="term" value="F:histone binding"/>
    <property type="evidence" value="ECO:0007669"/>
    <property type="project" value="TreeGrafter"/>
</dbReference>
<evidence type="ECO:0000256" key="2">
    <source>
        <dbReference type="ARBA" id="ARBA00004286"/>
    </source>
</evidence>
<dbReference type="InterPro" id="IPR042066">
    <property type="entry name" value="Spt6_death-like"/>
</dbReference>
<feature type="compositionally biased region" description="Acidic residues" evidence="11">
    <location>
        <begin position="144"/>
        <end position="163"/>
    </location>
</feature>
<dbReference type="GO" id="GO:0031491">
    <property type="term" value="F:nucleosome binding"/>
    <property type="evidence" value="ECO:0007669"/>
    <property type="project" value="TreeGrafter"/>
</dbReference>
<proteinExistence type="inferred from homology"/>
<dbReference type="InterPro" id="IPR037027">
    <property type="entry name" value="YqgF/RNaseH-like_dom_sf"/>
</dbReference>
<dbReference type="Gene3D" id="3.30.420.140">
    <property type="entry name" value="YqgF/RNase H-like domain"/>
    <property type="match status" value="1"/>
</dbReference>
<dbReference type="InterPro" id="IPR000980">
    <property type="entry name" value="SH2"/>
</dbReference>
<dbReference type="GO" id="GO:0140673">
    <property type="term" value="P:transcription elongation-coupled chromatin remodeling"/>
    <property type="evidence" value="ECO:0007669"/>
    <property type="project" value="InterPro"/>
</dbReference>
<feature type="compositionally biased region" description="Acidic residues" evidence="11">
    <location>
        <begin position="1"/>
        <end position="13"/>
    </location>
</feature>
<dbReference type="Pfam" id="PF14639">
    <property type="entry name" value="YqgF"/>
    <property type="match status" value="1"/>
</dbReference>
<reference evidence="13" key="1">
    <citation type="submission" date="2020-11" db="EMBL/GenBank/DDBJ databases">
        <authorList>
            <consortium name="DOE Joint Genome Institute"/>
            <person name="Ahrendt S."/>
            <person name="Riley R."/>
            <person name="Andreopoulos W."/>
            <person name="LaButti K."/>
            <person name="Pangilinan J."/>
            <person name="Ruiz-duenas F.J."/>
            <person name="Barrasa J.M."/>
            <person name="Sanchez-Garcia M."/>
            <person name="Camarero S."/>
            <person name="Miyauchi S."/>
            <person name="Serrano A."/>
            <person name="Linde D."/>
            <person name="Babiker R."/>
            <person name="Drula E."/>
            <person name="Ayuso-Fernandez I."/>
            <person name="Pacheco R."/>
            <person name="Padilla G."/>
            <person name="Ferreira P."/>
            <person name="Barriuso J."/>
            <person name="Kellner H."/>
            <person name="Castanera R."/>
            <person name="Alfaro M."/>
            <person name="Ramirez L."/>
            <person name="Pisabarro A.G."/>
            <person name="Kuo A."/>
            <person name="Tritt A."/>
            <person name="Lipzen A."/>
            <person name="He G."/>
            <person name="Yan M."/>
            <person name="Ng V."/>
            <person name="Cullen D."/>
            <person name="Martin F."/>
            <person name="Rosso M.-N."/>
            <person name="Henrissat B."/>
            <person name="Hibbett D."/>
            <person name="Martinez A.T."/>
            <person name="Grigoriev I.V."/>
        </authorList>
    </citation>
    <scope>NUCLEOTIDE SEQUENCE</scope>
    <source>
        <strain evidence="13">AH 44721</strain>
    </source>
</reference>
<organism evidence="13 14">
    <name type="scientific">Gymnopilus junonius</name>
    <name type="common">Spectacular rustgill mushroom</name>
    <name type="synonym">Gymnopilus spectabilis subsp. junonius</name>
    <dbReference type="NCBI Taxonomy" id="109634"/>
    <lineage>
        <taxon>Eukaryota</taxon>
        <taxon>Fungi</taxon>
        <taxon>Dikarya</taxon>
        <taxon>Basidiomycota</taxon>
        <taxon>Agaricomycotina</taxon>
        <taxon>Agaricomycetes</taxon>
        <taxon>Agaricomycetidae</taxon>
        <taxon>Agaricales</taxon>
        <taxon>Agaricineae</taxon>
        <taxon>Hymenogastraceae</taxon>
        <taxon>Gymnopilus</taxon>
    </lineage>
</organism>
<feature type="compositionally biased region" description="Basic and acidic residues" evidence="11">
    <location>
        <begin position="170"/>
        <end position="179"/>
    </location>
</feature>
<dbReference type="InterPro" id="IPR023319">
    <property type="entry name" value="Tex-like_HTH_dom_sf"/>
</dbReference>
<evidence type="ECO:0000256" key="6">
    <source>
        <dbReference type="ARBA" id="ARBA00022999"/>
    </source>
</evidence>
<dbReference type="Gene3D" id="3.30.505.10">
    <property type="entry name" value="SH2 domain"/>
    <property type="match status" value="2"/>
</dbReference>
<dbReference type="InterPro" id="IPR023323">
    <property type="entry name" value="Tex-like_dom_sf"/>
</dbReference>
<dbReference type="Pfam" id="PF22706">
    <property type="entry name" value="Tex_central_region"/>
    <property type="match status" value="1"/>
</dbReference>
<dbReference type="Gene3D" id="1.10.150.850">
    <property type="entry name" value="Spt6, helix-hairpin-helix domain"/>
    <property type="match status" value="1"/>
</dbReference>
<dbReference type="Gene3D" id="1.10.10.650">
    <property type="entry name" value="RuvA domain 2-like"/>
    <property type="match status" value="1"/>
</dbReference>
<dbReference type="SUPFAM" id="SSF47781">
    <property type="entry name" value="RuvA domain 2-like"/>
    <property type="match status" value="2"/>
</dbReference>
<dbReference type="Pfam" id="PF14635">
    <property type="entry name" value="HHH_7"/>
    <property type="match status" value="1"/>
</dbReference>
<dbReference type="PANTHER" id="PTHR10145">
    <property type="entry name" value="TRANSCRIPTION ELONGATION FACTOR SPT6"/>
    <property type="match status" value="1"/>
</dbReference>
<dbReference type="InterPro" id="IPR035019">
    <property type="entry name" value="Spt6_SH2_N"/>
</dbReference>
<dbReference type="GO" id="GO:0034728">
    <property type="term" value="P:nucleosome organization"/>
    <property type="evidence" value="ECO:0007669"/>
    <property type="project" value="TreeGrafter"/>
</dbReference>
<dbReference type="InterPro" id="IPR049540">
    <property type="entry name" value="Spt6-like_S1"/>
</dbReference>
<dbReference type="InterPro" id="IPR028088">
    <property type="entry name" value="Spt6_HTH_DNA-bd_dom"/>
</dbReference>
<feature type="compositionally biased region" description="Basic residues" evidence="11">
    <location>
        <begin position="59"/>
        <end position="69"/>
    </location>
</feature>
<keyword evidence="14" id="KW-1185">Reference proteome</keyword>
<evidence type="ECO:0000256" key="4">
    <source>
        <dbReference type="ARBA" id="ARBA00020248"/>
    </source>
</evidence>
<evidence type="ECO:0000256" key="9">
    <source>
        <dbReference type="ARBA" id="ARBA00093389"/>
    </source>
</evidence>
<dbReference type="SUPFAM" id="SSF158832">
    <property type="entry name" value="Tex N-terminal region-like"/>
    <property type="match status" value="1"/>
</dbReference>
<dbReference type="InterPro" id="IPR055179">
    <property type="entry name" value="Tex-like_central_region"/>
</dbReference>
<dbReference type="SMART" id="SM00252">
    <property type="entry name" value="SH2"/>
    <property type="match status" value="1"/>
</dbReference>
<dbReference type="FunFam" id="1.10.10.2740:FF:000002">
    <property type="entry name" value="Transcription elongation factor Spt6"/>
    <property type="match status" value="1"/>
</dbReference>
<sequence length="1404" mass="161003">MHDSDQEDEEGEGDVVMPGVTDDSSEEEDDDEEEAIRIREGFIVDEDEEEEEDEEEVPRKHRKRRKKHHREEETLEDDDLDLLEENTGGAFKRGRLTRRRYRDSESPAASSSKRRAVVESSEDDLEGEELQEAPDIGKIWDDRGGDDDEDMEDFIEYSSEEEGGVAMNDGVRDARRQEKRQEQIRRKRVRVRPELAGIDANAWDEIHDVFGDGHEYDWALVGDEEGEAEDEQFKPEMKYQDVFEPSEIRKRMLTDDDDLIRAQDIPERMQLATSSLSSSSTLSSHTQLTEEDLGGAAMWVTTRLSPQKTKEYFTPDGKFQHLKGALVLAVTFALRQLFVEEYEVPYIWAHKRDYIYHFDVNDIKSRFELLELDELWRICSWGQKYRSLLERRRALSLLYERLQVKDEYYEEEIQPQIDGVELVADATEWLSMKYKDKKQDSLPEFHFHDDNEPDLAMKRRKTPSRISAYEVTKKSIISKLAEKFGIQPHQVVLNFLASHHVHFVDDEDLNPIACAEQFADADPAKAQAPEELLRKARLILSTELGKDPLLRSHIRKIFKEDARVTVEPTERGITKIDENHPYFNFKYLLQKSVTDMRDSAQFLHILAAETEHLVTVDISIAPEVKSAFERRLLDAISSDSFSDPAKAWNAERSLVVQEVIDQHLIPAAVKWTREYIREEVEDFLAFHCSIQLRQRVDVAPYLTRELKYGESAMSVLAISWGKGDPHKDAITLVYVDEAGRMREHTKIDNLHDQDNIDEFKDLLIRRKPDVAVLGGFSIATVRLMHIVKGIFRGVSGPDQETSWDKSEENFNIPAIYVNDDVARIYQHSKRAADEFSALSPTAKYCVGLARYVQSPLNEFAALGPDITAISFDEDNQHLVPQEKLLRAFEQVLVDVTNKVGVDINRAVTDPYYQHLLPFVCGLGPRKAQVLVKKITAQGGTLVNRDQFIKAGLLTTKIFLNAAGFLRVIQAQEKSIKYRPDDENAPDPLDDTRIHPEDYELARKMATDALELDEEDIHDEHPSQVVTTIMNDRDKEKKLVELNLDEFAISLFEANHDQKRLTLDVIREELVRPFSEKRSKFRLPTDWEILTMLSGETPKTLDVGLIVSAQVYRIGKEGVNVRLDSGIEGFISAESLPEIGRNALKKGQTISGVVVRMGFQLEHDHFVVDLSARPGDLQEGDSVFRKVKKDESWDDARHEKDQEMLARKRRAETDRTRRVIKHPNFHNFNTAQAEAYLEKQQRGDVVIRPSSKGINHLAVTWKVDDKLYQHIDVTELNADLTGQSVGGQLIVDATHSYSDLDELIVNHVQAMARRVEELMAHEKFKHGSEDELHIFLKNFLAANPAKSMYGFTLNRKRPGHFSLCFLANKNSTVQTWPVRVAPEAYYLFDAAAAGVPELCDAFKVR</sequence>
<dbReference type="GO" id="GO:0008023">
    <property type="term" value="C:transcription elongation factor complex"/>
    <property type="evidence" value="ECO:0007669"/>
    <property type="project" value="TreeGrafter"/>
</dbReference>
<evidence type="ECO:0000256" key="1">
    <source>
        <dbReference type="ARBA" id="ARBA00004123"/>
    </source>
</evidence>
<evidence type="ECO:0000259" key="12">
    <source>
        <dbReference type="PROSITE" id="PS50126"/>
    </source>
</evidence>
<dbReference type="InterPro" id="IPR012340">
    <property type="entry name" value="NA-bd_OB-fold"/>
</dbReference>
<dbReference type="SUPFAM" id="SSF50249">
    <property type="entry name" value="Nucleic acid-binding proteins"/>
    <property type="match status" value="1"/>
</dbReference>
<dbReference type="InterPro" id="IPR010994">
    <property type="entry name" value="RuvA_2-like"/>
</dbReference>
<feature type="compositionally biased region" description="Acidic residues" evidence="11">
    <location>
        <begin position="43"/>
        <end position="56"/>
    </location>
</feature>
<dbReference type="PROSITE" id="PS50126">
    <property type="entry name" value="S1"/>
    <property type="match status" value="1"/>
</dbReference>
<keyword evidence="13" id="KW-0648">Protein biosynthesis</keyword>
<feature type="compositionally biased region" description="Acidic residues" evidence="11">
    <location>
        <begin position="73"/>
        <end position="84"/>
    </location>
</feature>
<feature type="compositionally biased region" description="Acidic residues" evidence="11">
    <location>
        <begin position="23"/>
        <end position="34"/>
    </location>
</feature>
<dbReference type="FunFam" id="3.30.505.10:FF:000056">
    <property type="entry name" value="Transcription elongation factor Spt6"/>
    <property type="match status" value="1"/>
</dbReference>
<dbReference type="InterPro" id="IPR028083">
    <property type="entry name" value="Spt6_acidic_N_dom"/>
</dbReference>
<dbReference type="PIRSF" id="PIRSF036947">
    <property type="entry name" value="Spt6"/>
    <property type="match status" value="1"/>
</dbReference>
<comment type="caution">
    <text evidence="13">The sequence shown here is derived from an EMBL/GenBank/DDBJ whole genome shotgun (WGS) entry which is preliminary data.</text>
</comment>
<feature type="region of interest" description="Disordered" evidence="11">
    <location>
        <begin position="1"/>
        <end position="179"/>
    </location>
</feature>
<dbReference type="Gene3D" id="1.10.3500.10">
    <property type="entry name" value="Tex N-terminal region-like"/>
    <property type="match status" value="1"/>
</dbReference>
<gene>
    <name evidence="13" type="ORF">CPB84DRAFT_1672105</name>
</gene>
<dbReference type="InterPro" id="IPR036860">
    <property type="entry name" value="SH2_dom_sf"/>
</dbReference>
<keyword evidence="6" id="KW-0727">SH2 domain</keyword>
<comment type="function">
    <text evidence="10">Plays a role in maintenance of chromatin structure during RNA polymerase II transcription elongation thereby repressing transcription initiation from cryptic promoters. Mediates the reassembly of nucleosomes onto the promoters of at least a selected set of genes during repression; the nucleosome reassembly is essential for transcriptional repression.</text>
</comment>
<comment type="function">
    <text evidence="9">Histone H3-H4 chaperone that plays a role in maintenance of chromatin structure during RNA polymerase II transcription elongation thereby repressing transcription initiation from cryptic promoters. Mediates the reassembly of nucleosomes onto the promoters of at least a selected set of genes during repression; the nucleosome reassembly is essential for transcriptional repression. Essential for viability.</text>
</comment>
<dbReference type="GO" id="GO:0003677">
    <property type="term" value="F:DNA binding"/>
    <property type="evidence" value="ECO:0007669"/>
    <property type="project" value="InterPro"/>
</dbReference>
<dbReference type="Pfam" id="PF14633">
    <property type="entry name" value="SH2_2"/>
    <property type="match status" value="1"/>
</dbReference>
<feature type="compositionally biased region" description="Basic residues" evidence="11">
    <location>
        <begin position="92"/>
        <end position="101"/>
    </location>
</feature>
<evidence type="ECO:0000256" key="8">
    <source>
        <dbReference type="ARBA" id="ARBA00023242"/>
    </source>
</evidence>
<dbReference type="SUPFAM" id="SSF55550">
    <property type="entry name" value="SH2 domain"/>
    <property type="match status" value="1"/>
</dbReference>
<dbReference type="InterPro" id="IPR041692">
    <property type="entry name" value="HHH_9"/>
</dbReference>
<evidence type="ECO:0000256" key="10">
    <source>
        <dbReference type="PIRNR" id="PIRNR036947"/>
    </source>
</evidence>
<keyword evidence="13" id="KW-0251">Elongation factor</keyword>
<evidence type="ECO:0000256" key="7">
    <source>
        <dbReference type="ARBA" id="ARBA00023163"/>
    </source>
</evidence>
<dbReference type="InterPro" id="IPR028231">
    <property type="entry name" value="Spt6_YqgF"/>
</dbReference>
<name>A0A9P5TTC1_GYMJU</name>
<dbReference type="GO" id="GO:0003746">
    <property type="term" value="F:translation elongation factor activity"/>
    <property type="evidence" value="ECO:0007669"/>
    <property type="project" value="UniProtKB-KW"/>
</dbReference>
<dbReference type="Gene3D" id="1.10.10.2740">
    <property type="entry name" value="Spt6, Death-like domain"/>
    <property type="match status" value="1"/>
</dbReference>
<dbReference type="Pfam" id="PF17674">
    <property type="entry name" value="HHH_9"/>
    <property type="match status" value="1"/>
</dbReference>
<comment type="similarity">
    <text evidence="3 10">Belongs to the SPT6 family.</text>
</comment>
<dbReference type="GO" id="GO:0005694">
    <property type="term" value="C:chromosome"/>
    <property type="evidence" value="ECO:0007669"/>
    <property type="project" value="UniProtKB-SubCell"/>
</dbReference>
<dbReference type="Pfam" id="PF21710">
    <property type="entry name" value="Spt6_S1"/>
    <property type="match status" value="1"/>
</dbReference>
<dbReference type="Pfam" id="PF14641">
    <property type="entry name" value="HTH_44"/>
    <property type="match status" value="1"/>
</dbReference>
<dbReference type="CDD" id="cd09928">
    <property type="entry name" value="SH2_Cterm_SPT6_like"/>
    <property type="match status" value="1"/>
</dbReference>
<dbReference type="OrthoDB" id="995477at2759"/>
<dbReference type="CDD" id="cd09918">
    <property type="entry name" value="SH2_Nterm_SPT6_like"/>
    <property type="match status" value="1"/>
</dbReference>